<evidence type="ECO:0000313" key="4">
    <source>
        <dbReference type="EMBL" id="MBW0547618.1"/>
    </source>
</evidence>
<proteinExistence type="predicted"/>
<dbReference type="Proteomes" id="UP000765509">
    <property type="component" value="Unassembled WGS sequence"/>
</dbReference>
<accession>A0A9Q3IPG2</accession>
<dbReference type="AlphaFoldDB" id="A0A9Q3IPG2"/>
<comment type="cofactor">
    <cofactor evidence="1">
        <name>a divalent metal cation</name>
        <dbReference type="ChEBI" id="CHEBI:60240"/>
    </cofactor>
</comment>
<dbReference type="InterPro" id="IPR027806">
    <property type="entry name" value="HARBI1_dom"/>
</dbReference>
<sequence>MSNTKINTEFNFCLARARIQNEHVIGILKGRWASLREMRLKLNDKDDRTSYVYWVKASCILHNILSHIRDLWNDLGEEEKDRLPMQLAIDKPTPTAAEFCNQVKNRCVRHNYSIGALPVP</sequence>
<dbReference type="EMBL" id="AVOT02052701">
    <property type="protein sequence ID" value="MBW0547618.1"/>
    <property type="molecule type" value="Genomic_DNA"/>
</dbReference>
<protein>
    <recommendedName>
        <fullName evidence="3">DDE Tnp4 domain-containing protein</fullName>
    </recommendedName>
</protein>
<comment type="caution">
    <text evidence="4">The sequence shown here is derived from an EMBL/GenBank/DDBJ whole genome shotgun (WGS) entry which is preliminary data.</text>
</comment>
<reference evidence="4" key="1">
    <citation type="submission" date="2021-03" db="EMBL/GenBank/DDBJ databases">
        <title>Draft genome sequence of rust myrtle Austropuccinia psidii MF-1, a brazilian biotype.</title>
        <authorList>
            <person name="Quecine M.C."/>
            <person name="Pachon D.M.R."/>
            <person name="Bonatelli M.L."/>
            <person name="Correr F.H."/>
            <person name="Franceschini L.M."/>
            <person name="Leite T.F."/>
            <person name="Margarido G.R.A."/>
            <person name="Almeida C.A."/>
            <person name="Ferrarezi J.A."/>
            <person name="Labate C.A."/>
        </authorList>
    </citation>
    <scope>NUCLEOTIDE SEQUENCE</scope>
    <source>
        <strain evidence="4">MF-1</strain>
    </source>
</reference>
<name>A0A9Q3IPG2_9BASI</name>
<evidence type="ECO:0000256" key="2">
    <source>
        <dbReference type="ARBA" id="ARBA00022723"/>
    </source>
</evidence>
<dbReference type="OrthoDB" id="2506086at2759"/>
<keyword evidence="5" id="KW-1185">Reference proteome</keyword>
<keyword evidence="2" id="KW-0479">Metal-binding</keyword>
<evidence type="ECO:0000256" key="1">
    <source>
        <dbReference type="ARBA" id="ARBA00001968"/>
    </source>
</evidence>
<dbReference type="Pfam" id="PF13359">
    <property type="entry name" value="DDE_Tnp_4"/>
    <property type="match status" value="1"/>
</dbReference>
<evidence type="ECO:0000259" key="3">
    <source>
        <dbReference type="Pfam" id="PF13359"/>
    </source>
</evidence>
<gene>
    <name evidence="4" type="ORF">O181_087333</name>
</gene>
<evidence type="ECO:0000313" key="5">
    <source>
        <dbReference type="Proteomes" id="UP000765509"/>
    </source>
</evidence>
<organism evidence="4 5">
    <name type="scientific">Austropuccinia psidii MF-1</name>
    <dbReference type="NCBI Taxonomy" id="1389203"/>
    <lineage>
        <taxon>Eukaryota</taxon>
        <taxon>Fungi</taxon>
        <taxon>Dikarya</taxon>
        <taxon>Basidiomycota</taxon>
        <taxon>Pucciniomycotina</taxon>
        <taxon>Pucciniomycetes</taxon>
        <taxon>Pucciniales</taxon>
        <taxon>Sphaerophragmiaceae</taxon>
        <taxon>Austropuccinia</taxon>
    </lineage>
</organism>
<feature type="domain" description="DDE Tnp4" evidence="3">
    <location>
        <begin position="5"/>
        <end position="63"/>
    </location>
</feature>
<dbReference type="GO" id="GO:0046872">
    <property type="term" value="F:metal ion binding"/>
    <property type="evidence" value="ECO:0007669"/>
    <property type="project" value="UniProtKB-KW"/>
</dbReference>